<feature type="compositionally biased region" description="Basic and acidic residues" evidence="1">
    <location>
        <begin position="116"/>
        <end position="133"/>
    </location>
</feature>
<reference evidence="3" key="1">
    <citation type="submission" date="2014-03" db="EMBL/GenBank/DDBJ databases">
        <title>The Genome Sequence of Puccinia striiformis f. sp. tritici PST-78.</title>
        <authorList>
            <consortium name="The Broad Institute Genome Sequencing Platform"/>
            <person name="Cuomo C."/>
            <person name="Hulbert S."/>
            <person name="Chen X."/>
            <person name="Walker B."/>
            <person name="Young S.K."/>
            <person name="Zeng Q."/>
            <person name="Gargeya S."/>
            <person name="Fitzgerald M."/>
            <person name="Haas B."/>
            <person name="Abouelleil A."/>
            <person name="Alvarado L."/>
            <person name="Arachchi H.M."/>
            <person name="Berlin A.M."/>
            <person name="Chapman S.B."/>
            <person name="Goldberg J."/>
            <person name="Griggs A."/>
            <person name="Gujja S."/>
            <person name="Hansen M."/>
            <person name="Howarth C."/>
            <person name="Imamovic A."/>
            <person name="Larimer J."/>
            <person name="McCowan C."/>
            <person name="Montmayeur A."/>
            <person name="Murphy C."/>
            <person name="Neiman D."/>
            <person name="Pearson M."/>
            <person name="Priest M."/>
            <person name="Roberts A."/>
            <person name="Saif S."/>
            <person name="Shea T."/>
            <person name="Sisk P."/>
            <person name="Sykes S."/>
            <person name="Wortman J."/>
            <person name="Nusbaum C."/>
            <person name="Birren B."/>
        </authorList>
    </citation>
    <scope>NUCLEOTIDE SEQUENCE [LARGE SCALE GENOMIC DNA]</scope>
    <source>
        <strain evidence="3">race PST-78</strain>
    </source>
</reference>
<dbReference type="Gene3D" id="3.90.70.80">
    <property type="match status" value="1"/>
</dbReference>
<dbReference type="AlphaFoldDB" id="A0A0L0VJS9"/>
<feature type="compositionally biased region" description="Basic and acidic residues" evidence="1">
    <location>
        <begin position="75"/>
        <end position="91"/>
    </location>
</feature>
<sequence>MILSDEPPSNLAQIFQHIHQIAAGTHTSVPIQAPNVIKNPKGRPSTEKPGYTSTTRDALAFEIVEANIEKKQRANATELKEAQKASGESKHPVKPTKKRVNKMNVQLGRRLKRNKKNDQSKADEDHDKDKEGDDLPDLPEIGIAPSPGPIKGDQAEDGEEVDSAALLALLEEKMAVPDLILQVPRHLRNMVKDIFNPHGDGHCGFRCVSRALGSDNDSSNGFLRVRQEMIAEIEGNRPTYLKLQGGEEEISKIIKGLTMQPSENIVPPEKWLDKMSHGQILANAYSRPIGFPPPKESADPGPLYILHVNGNHWALPHVEGSVKPMAPPILATMSTTKAAKGWLAYIEQGVASYNTSSHKCHFTSG</sequence>
<feature type="region of interest" description="Disordered" evidence="1">
    <location>
        <begin position="75"/>
        <end position="159"/>
    </location>
</feature>
<name>A0A0L0VJS9_9BASI</name>
<dbReference type="Proteomes" id="UP000054564">
    <property type="component" value="Unassembled WGS sequence"/>
</dbReference>
<evidence type="ECO:0000256" key="1">
    <source>
        <dbReference type="SAM" id="MobiDB-lite"/>
    </source>
</evidence>
<evidence type="ECO:0008006" key="4">
    <source>
        <dbReference type="Google" id="ProtNLM"/>
    </source>
</evidence>
<dbReference type="EMBL" id="AJIL01000045">
    <property type="protein sequence ID" value="KNE99456.1"/>
    <property type="molecule type" value="Genomic_DNA"/>
</dbReference>
<evidence type="ECO:0000313" key="2">
    <source>
        <dbReference type="EMBL" id="KNE99456.1"/>
    </source>
</evidence>
<feature type="compositionally biased region" description="Basic residues" evidence="1">
    <location>
        <begin position="92"/>
        <end position="101"/>
    </location>
</feature>
<comment type="caution">
    <text evidence="2">The sequence shown here is derived from an EMBL/GenBank/DDBJ whole genome shotgun (WGS) entry which is preliminary data.</text>
</comment>
<dbReference type="CDD" id="cd22744">
    <property type="entry name" value="OTU"/>
    <property type="match status" value="1"/>
</dbReference>
<keyword evidence="3" id="KW-1185">Reference proteome</keyword>
<proteinExistence type="predicted"/>
<gene>
    <name evidence="2" type="ORF">PSTG_07175</name>
</gene>
<accession>A0A0L0VJS9</accession>
<protein>
    <recommendedName>
        <fullName evidence="4">OTU domain-containing protein</fullName>
    </recommendedName>
</protein>
<feature type="region of interest" description="Disordered" evidence="1">
    <location>
        <begin position="26"/>
        <end position="54"/>
    </location>
</feature>
<organism evidence="2 3">
    <name type="scientific">Puccinia striiformis f. sp. tritici PST-78</name>
    <dbReference type="NCBI Taxonomy" id="1165861"/>
    <lineage>
        <taxon>Eukaryota</taxon>
        <taxon>Fungi</taxon>
        <taxon>Dikarya</taxon>
        <taxon>Basidiomycota</taxon>
        <taxon>Pucciniomycotina</taxon>
        <taxon>Pucciniomycetes</taxon>
        <taxon>Pucciniales</taxon>
        <taxon>Pucciniaceae</taxon>
        <taxon>Puccinia</taxon>
    </lineage>
</organism>
<evidence type="ECO:0000313" key="3">
    <source>
        <dbReference type="Proteomes" id="UP000054564"/>
    </source>
</evidence>